<dbReference type="PIRSF" id="PIRSF016400">
    <property type="entry name" value="TRAP_beta"/>
    <property type="match status" value="1"/>
</dbReference>
<organism evidence="13 14">
    <name type="scientific">Amphibalanus amphitrite</name>
    <name type="common">Striped barnacle</name>
    <name type="synonym">Balanus amphitrite</name>
    <dbReference type="NCBI Taxonomy" id="1232801"/>
    <lineage>
        <taxon>Eukaryota</taxon>
        <taxon>Metazoa</taxon>
        <taxon>Ecdysozoa</taxon>
        <taxon>Arthropoda</taxon>
        <taxon>Crustacea</taxon>
        <taxon>Multicrustacea</taxon>
        <taxon>Cirripedia</taxon>
        <taxon>Thoracica</taxon>
        <taxon>Thoracicalcarea</taxon>
        <taxon>Balanomorpha</taxon>
        <taxon>Balanoidea</taxon>
        <taxon>Balanidae</taxon>
        <taxon>Amphibalaninae</taxon>
        <taxon>Amphibalanus</taxon>
    </lineage>
</organism>
<evidence type="ECO:0000313" key="14">
    <source>
        <dbReference type="Proteomes" id="UP000440578"/>
    </source>
</evidence>
<dbReference type="Proteomes" id="UP000440578">
    <property type="component" value="Unassembled WGS sequence"/>
</dbReference>
<evidence type="ECO:0000256" key="4">
    <source>
        <dbReference type="ARBA" id="ARBA00021110"/>
    </source>
</evidence>
<dbReference type="EMBL" id="VIIS01000544">
    <property type="protein sequence ID" value="KAF0307768.1"/>
    <property type="molecule type" value="Genomic_DNA"/>
</dbReference>
<dbReference type="GO" id="GO:0005789">
    <property type="term" value="C:endoplasmic reticulum membrane"/>
    <property type="evidence" value="ECO:0007669"/>
    <property type="project" value="UniProtKB-SubCell"/>
</dbReference>
<dbReference type="OrthoDB" id="5860827at2759"/>
<evidence type="ECO:0000256" key="8">
    <source>
        <dbReference type="ARBA" id="ARBA00022989"/>
    </source>
</evidence>
<comment type="similarity">
    <text evidence="3">Belongs to the TRAP-beta family.</text>
</comment>
<dbReference type="InterPro" id="IPR008856">
    <property type="entry name" value="TRAP_beta"/>
</dbReference>
<dbReference type="Pfam" id="PF05753">
    <property type="entry name" value="TRAP_beta"/>
    <property type="match status" value="1"/>
</dbReference>
<protein>
    <recommendedName>
        <fullName evidence="4">Translocon-associated protein subunit beta</fullName>
    </recommendedName>
</protein>
<comment type="caution">
    <text evidence="13">The sequence shown here is derived from an EMBL/GenBank/DDBJ whole genome shotgun (WGS) entry which is preliminary data.</text>
</comment>
<evidence type="ECO:0000256" key="9">
    <source>
        <dbReference type="ARBA" id="ARBA00023136"/>
    </source>
</evidence>
<keyword evidence="8 11" id="KW-1133">Transmembrane helix</keyword>
<keyword evidence="14" id="KW-1185">Reference proteome</keyword>
<feature type="chain" id="PRO_5025546619" description="Translocon-associated protein subunit beta" evidence="12">
    <location>
        <begin position="21"/>
        <end position="207"/>
    </location>
</feature>
<name>A0A6A4WZ50_AMPAM</name>
<evidence type="ECO:0000256" key="2">
    <source>
        <dbReference type="ARBA" id="ARBA00004115"/>
    </source>
</evidence>
<sequence>MIMKLLVILGLLALGTLVSSDGSAEEQFKVEEENVARILASKLIQNKYLVEGLDVVVRYSLYNVGTAAALQVRVQDAGFGPFDFKPVSGLVNFQLDRLAPGANASHTVVLRPLKYGYFNFTAAQVSYLASETATEETVGFTSEPGEGGIVAFRDYDKKFSPHLLDWVVFAVMTLPSLGIPFMLWYSSKSKYDAVIREKRAESGKKRE</sequence>
<evidence type="ECO:0000256" key="6">
    <source>
        <dbReference type="ARBA" id="ARBA00022729"/>
    </source>
</evidence>
<keyword evidence="7" id="KW-0256">Endoplasmic reticulum</keyword>
<evidence type="ECO:0000256" key="1">
    <source>
        <dbReference type="ARBA" id="ARBA00002838"/>
    </source>
</evidence>
<comment type="subcellular location">
    <subcellularLocation>
        <location evidence="2">Endoplasmic reticulum membrane</location>
        <topology evidence="2">Single-pass type I membrane protein</topology>
    </subcellularLocation>
</comment>
<keyword evidence="10" id="KW-0325">Glycoprotein</keyword>
<evidence type="ECO:0000256" key="12">
    <source>
        <dbReference type="SAM" id="SignalP"/>
    </source>
</evidence>
<evidence type="ECO:0000256" key="10">
    <source>
        <dbReference type="ARBA" id="ARBA00023180"/>
    </source>
</evidence>
<evidence type="ECO:0000256" key="7">
    <source>
        <dbReference type="ARBA" id="ARBA00022824"/>
    </source>
</evidence>
<proteinExistence type="inferred from homology"/>
<keyword evidence="6 12" id="KW-0732">Signal</keyword>
<dbReference type="PANTHER" id="PTHR12861:SF3">
    <property type="entry name" value="TRANSLOCON-ASSOCIATED PROTEIN SUBUNIT BETA"/>
    <property type="match status" value="1"/>
</dbReference>
<keyword evidence="5 11" id="KW-0812">Transmembrane</keyword>
<comment type="function">
    <text evidence="1">TRAP proteins are part of a complex whose function is to bind calcium to the ER membrane and thereby regulate the retention of ER resident proteins.</text>
</comment>
<keyword evidence="9 11" id="KW-0472">Membrane</keyword>
<reference evidence="13 14" key="1">
    <citation type="submission" date="2019-07" db="EMBL/GenBank/DDBJ databases">
        <title>Draft genome assembly of a fouling barnacle, Amphibalanus amphitrite (Darwin, 1854): The first reference genome for Thecostraca.</title>
        <authorList>
            <person name="Kim W."/>
        </authorList>
    </citation>
    <scope>NUCLEOTIDE SEQUENCE [LARGE SCALE GENOMIC DNA]</scope>
    <source>
        <strain evidence="13">SNU_AA5</strain>
        <tissue evidence="13">Soma without cirri and trophi</tissue>
    </source>
</reference>
<dbReference type="PANTHER" id="PTHR12861">
    <property type="entry name" value="TRANSLOCON-ASSOCIATED PROTEIN, BETA SUBUNIT PRECURSOR TRAP-BETA SIGNAL SEQUENCE RECEPTOR BETA SUBUNIT"/>
    <property type="match status" value="1"/>
</dbReference>
<feature type="transmembrane region" description="Helical" evidence="11">
    <location>
        <begin position="166"/>
        <end position="186"/>
    </location>
</feature>
<feature type="signal peptide" evidence="12">
    <location>
        <begin position="1"/>
        <end position="20"/>
    </location>
</feature>
<evidence type="ECO:0000256" key="3">
    <source>
        <dbReference type="ARBA" id="ARBA00005610"/>
    </source>
</evidence>
<evidence type="ECO:0000256" key="11">
    <source>
        <dbReference type="SAM" id="Phobius"/>
    </source>
</evidence>
<evidence type="ECO:0000313" key="13">
    <source>
        <dbReference type="EMBL" id="KAF0307768.1"/>
    </source>
</evidence>
<gene>
    <name evidence="13" type="primary">SSR2_0</name>
    <name evidence="13" type="ORF">FJT64_020957</name>
</gene>
<dbReference type="AlphaFoldDB" id="A0A6A4WZ50"/>
<evidence type="ECO:0000256" key="5">
    <source>
        <dbReference type="ARBA" id="ARBA00022692"/>
    </source>
</evidence>
<accession>A0A6A4WZ50</accession>